<dbReference type="SUPFAM" id="SSF81383">
    <property type="entry name" value="F-box domain"/>
    <property type="match status" value="1"/>
</dbReference>
<proteinExistence type="predicted"/>
<dbReference type="InterPro" id="IPR036047">
    <property type="entry name" value="F-box-like_dom_sf"/>
</dbReference>
<feature type="compositionally biased region" description="Basic and acidic residues" evidence="1">
    <location>
        <begin position="306"/>
        <end position="322"/>
    </location>
</feature>
<dbReference type="Gene3D" id="1.20.1280.50">
    <property type="match status" value="1"/>
</dbReference>
<dbReference type="InterPro" id="IPR001810">
    <property type="entry name" value="F-box_dom"/>
</dbReference>
<organism evidence="3 4">
    <name type="scientific">Pseudopithomyces chartarum</name>
    <dbReference type="NCBI Taxonomy" id="1892770"/>
    <lineage>
        <taxon>Eukaryota</taxon>
        <taxon>Fungi</taxon>
        <taxon>Dikarya</taxon>
        <taxon>Ascomycota</taxon>
        <taxon>Pezizomycotina</taxon>
        <taxon>Dothideomycetes</taxon>
        <taxon>Pleosporomycetidae</taxon>
        <taxon>Pleosporales</taxon>
        <taxon>Massarineae</taxon>
        <taxon>Didymosphaeriaceae</taxon>
        <taxon>Pseudopithomyces</taxon>
    </lineage>
</organism>
<sequence length="364" mass="41711">MQASTPHQQIIAASSVLGIAELLEQILSELPPPDIFRCQRVNKNWYELITNSPLLQYKSWLRDDHSDPAHHVRANDLILDAEIDAEDYGSDYDSHLDAEVDNCDKCYGYNISRHLHPVVAACFMEYPSTEIEDSFLINPDENMKGEFWARLPMNSVILRALIDWYQKNKDSEHIWGHISLCRPSVHKVKWELLNSDGSGISTDLEARYTENMKPEGYSSYSSTVDKEPGTPLVLTVSDILKKLGGEWEAWLDGEHENHFFSHDGEGCNLSVGVPPERCLRGDNKSESESESELESEKLGDGVGGKENSEGKTNERTRLRSGYEEESEEEKTRRTRYDMIRRIEWAMEKTSEPHFYNLLYEDLFG</sequence>
<name>A0AAN6RG41_9PLEO</name>
<feature type="compositionally biased region" description="Basic and acidic residues" evidence="1">
    <location>
        <begin position="277"/>
        <end position="287"/>
    </location>
</feature>
<dbReference type="CDD" id="cd09917">
    <property type="entry name" value="F-box_SF"/>
    <property type="match status" value="1"/>
</dbReference>
<gene>
    <name evidence="3" type="ORF">GRF29_106g1397404</name>
</gene>
<dbReference type="Proteomes" id="UP001280581">
    <property type="component" value="Unassembled WGS sequence"/>
</dbReference>
<reference evidence="3 4" key="1">
    <citation type="submission" date="2021-02" db="EMBL/GenBank/DDBJ databases">
        <title>Genome assembly of Pseudopithomyces chartarum.</title>
        <authorList>
            <person name="Jauregui R."/>
            <person name="Singh J."/>
            <person name="Voisey C."/>
        </authorList>
    </citation>
    <scope>NUCLEOTIDE SEQUENCE [LARGE SCALE GENOMIC DNA]</scope>
    <source>
        <strain evidence="3 4">AGR01</strain>
    </source>
</reference>
<evidence type="ECO:0000256" key="1">
    <source>
        <dbReference type="SAM" id="MobiDB-lite"/>
    </source>
</evidence>
<keyword evidence="4" id="KW-1185">Reference proteome</keyword>
<evidence type="ECO:0000313" key="3">
    <source>
        <dbReference type="EMBL" id="KAK3204020.1"/>
    </source>
</evidence>
<dbReference type="SMART" id="SM00256">
    <property type="entry name" value="FBOX"/>
    <property type="match status" value="1"/>
</dbReference>
<feature type="domain" description="F-box" evidence="2">
    <location>
        <begin position="19"/>
        <end position="58"/>
    </location>
</feature>
<protein>
    <recommendedName>
        <fullName evidence="2">F-box domain-containing protein</fullName>
    </recommendedName>
</protein>
<dbReference type="Pfam" id="PF00646">
    <property type="entry name" value="F-box"/>
    <property type="match status" value="1"/>
</dbReference>
<dbReference type="EMBL" id="WVTA01000010">
    <property type="protein sequence ID" value="KAK3204020.1"/>
    <property type="molecule type" value="Genomic_DNA"/>
</dbReference>
<feature type="region of interest" description="Disordered" evidence="1">
    <location>
        <begin position="273"/>
        <end position="334"/>
    </location>
</feature>
<comment type="caution">
    <text evidence="3">The sequence shown here is derived from an EMBL/GenBank/DDBJ whole genome shotgun (WGS) entry which is preliminary data.</text>
</comment>
<evidence type="ECO:0000313" key="4">
    <source>
        <dbReference type="Proteomes" id="UP001280581"/>
    </source>
</evidence>
<evidence type="ECO:0000259" key="2">
    <source>
        <dbReference type="SMART" id="SM00256"/>
    </source>
</evidence>
<dbReference type="AlphaFoldDB" id="A0AAN6RG41"/>
<accession>A0AAN6RG41</accession>